<evidence type="ECO:0000256" key="1">
    <source>
        <dbReference type="SAM" id="SignalP"/>
    </source>
</evidence>
<sequence>MNRSTGRRVPRAGRAAALSALLVLGAAAVPAAASGATARHPAKDKPTIVLEHGAFADASGWNAVIHSLQQRGYTVVAPANPLRGLSSDTAYLQSFLATISGPVVLVGHSYGGAVISGAATGNTAVKALVYIAAYAPDQGESVAQATELGGGTSELLEHVVARPFPGAAPGDADAYLDPAYFGHVFAQDLPAGQAAQLAAAQRPAAFATLAQPAPAPAWRTIPSWYLVARQDRTIPPQAERAMAARAGAHTVEINSSHAAMISHPRAVTDLILDAAG</sequence>
<evidence type="ECO:0000259" key="2">
    <source>
        <dbReference type="Pfam" id="PF12697"/>
    </source>
</evidence>
<accession>A0ABY9IL18</accession>
<dbReference type="Proteomes" id="UP001235744">
    <property type="component" value="Chromosome"/>
</dbReference>
<name>A0ABY9IL18_9ACTN</name>
<dbReference type="SUPFAM" id="SSF53474">
    <property type="entry name" value="alpha/beta-Hydrolases"/>
    <property type="match status" value="1"/>
</dbReference>
<evidence type="ECO:0000313" key="4">
    <source>
        <dbReference type="Proteomes" id="UP001235744"/>
    </source>
</evidence>
<reference evidence="3 4" key="1">
    <citation type="submission" date="2023-03" db="EMBL/GenBank/DDBJ databases">
        <title>Isolation and description of six Streptomyces strains from soil environments, able to metabolize different microbial glucans.</title>
        <authorList>
            <person name="Widen T."/>
            <person name="Larsbrink J."/>
        </authorList>
    </citation>
    <scope>NUCLEOTIDE SEQUENCE [LARGE SCALE GENOMIC DNA]</scope>
    <source>
        <strain evidence="3 4">Alt2</strain>
    </source>
</reference>
<evidence type="ECO:0000313" key="3">
    <source>
        <dbReference type="EMBL" id="WLQ55316.1"/>
    </source>
</evidence>
<dbReference type="EMBL" id="CP120988">
    <property type="protein sequence ID" value="WLQ55316.1"/>
    <property type="molecule type" value="Genomic_DNA"/>
</dbReference>
<keyword evidence="1" id="KW-0732">Signal</keyword>
<dbReference type="Pfam" id="PF12697">
    <property type="entry name" value="Abhydrolase_6"/>
    <property type="match status" value="1"/>
</dbReference>
<gene>
    <name evidence="3" type="ORF">P8A19_07640</name>
</gene>
<keyword evidence="3" id="KW-0378">Hydrolase</keyword>
<feature type="chain" id="PRO_5047510182" evidence="1">
    <location>
        <begin position="34"/>
        <end position="276"/>
    </location>
</feature>
<protein>
    <submittedName>
        <fullName evidence="3">Alpha/beta hydrolase</fullName>
    </submittedName>
</protein>
<feature type="domain" description="AB hydrolase-1" evidence="2">
    <location>
        <begin position="48"/>
        <end position="269"/>
    </location>
</feature>
<dbReference type="Gene3D" id="3.40.50.1820">
    <property type="entry name" value="alpha/beta hydrolase"/>
    <property type="match status" value="1"/>
</dbReference>
<dbReference type="InterPro" id="IPR052897">
    <property type="entry name" value="Sec-Metab_Biosynth_Hydrolase"/>
</dbReference>
<dbReference type="InterPro" id="IPR029058">
    <property type="entry name" value="AB_hydrolase_fold"/>
</dbReference>
<dbReference type="InterPro" id="IPR000073">
    <property type="entry name" value="AB_hydrolase_1"/>
</dbReference>
<feature type="signal peptide" evidence="1">
    <location>
        <begin position="1"/>
        <end position="33"/>
    </location>
</feature>
<dbReference type="PANTHER" id="PTHR37017">
    <property type="entry name" value="AB HYDROLASE-1 DOMAIN-CONTAINING PROTEIN-RELATED"/>
    <property type="match status" value="1"/>
</dbReference>
<keyword evidence="4" id="KW-1185">Reference proteome</keyword>
<dbReference type="RefSeq" id="WP_306106106.1">
    <property type="nucleotide sequence ID" value="NZ_CP120988.1"/>
</dbReference>
<proteinExistence type="predicted"/>
<dbReference type="GO" id="GO:0016787">
    <property type="term" value="F:hydrolase activity"/>
    <property type="evidence" value="ECO:0007669"/>
    <property type="project" value="UniProtKB-KW"/>
</dbReference>
<dbReference type="PANTHER" id="PTHR37017:SF11">
    <property type="entry name" value="ESTERASE_LIPASE_THIOESTERASE DOMAIN-CONTAINING PROTEIN"/>
    <property type="match status" value="1"/>
</dbReference>
<organism evidence="3 4">
    <name type="scientific">Streptomyces poriferorum</name>
    <dbReference type="NCBI Taxonomy" id="2798799"/>
    <lineage>
        <taxon>Bacteria</taxon>
        <taxon>Bacillati</taxon>
        <taxon>Actinomycetota</taxon>
        <taxon>Actinomycetes</taxon>
        <taxon>Kitasatosporales</taxon>
        <taxon>Streptomycetaceae</taxon>
        <taxon>Streptomyces</taxon>
    </lineage>
</organism>